<feature type="region of interest" description="Disordered" evidence="7">
    <location>
        <begin position="272"/>
        <end position="291"/>
    </location>
</feature>
<dbReference type="InterPro" id="IPR034764">
    <property type="entry name" value="ENT1/ENT2"/>
</dbReference>
<feature type="transmembrane region" description="Helical" evidence="8">
    <location>
        <begin position="356"/>
        <end position="377"/>
    </location>
</feature>
<dbReference type="NCBIfam" id="TIGR00939">
    <property type="entry name" value="2a57"/>
    <property type="match status" value="1"/>
</dbReference>
<dbReference type="Pfam" id="PF01733">
    <property type="entry name" value="Nucleoside_tran"/>
    <property type="match status" value="1"/>
</dbReference>
<feature type="transmembrane region" description="Helical" evidence="8">
    <location>
        <begin position="47"/>
        <end position="67"/>
    </location>
</feature>
<protein>
    <submittedName>
        <fullName evidence="9">Equilibrative nucleoside transporter 1</fullName>
    </submittedName>
</protein>
<dbReference type="PRINTS" id="PR01130">
    <property type="entry name" value="DERENTRNSPRT"/>
</dbReference>
<feature type="transmembrane region" description="Helical" evidence="8">
    <location>
        <begin position="114"/>
        <end position="133"/>
    </location>
</feature>
<evidence type="ECO:0000256" key="2">
    <source>
        <dbReference type="ARBA" id="ARBA00007965"/>
    </source>
</evidence>
<comment type="similarity">
    <text evidence="2">Belongs to the SLC29A/ENT transporter (TC 2.A.57) family.</text>
</comment>
<evidence type="ECO:0000313" key="9">
    <source>
        <dbReference type="EMBL" id="CAB3266202.1"/>
    </source>
</evidence>
<feature type="transmembrane region" description="Helical" evidence="8">
    <location>
        <begin position="213"/>
        <end position="236"/>
    </location>
</feature>
<feature type="transmembrane region" description="Helical" evidence="8">
    <location>
        <begin position="501"/>
        <end position="520"/>
    </location>
</feature>
<name>A0A6F9DRY2_9ASCI</name>
<dbReference type="InterPro" id="IPR002259">
    <property type="entry name" value="Eqnu_transpt"/>
</dbReference>
<dbReference type="EMBL" id="LR790340">
    <property type="protein sequence ID" value="CAB3266202.1"/>
    <property type="molecule type" value="mRNA"/>
</dbReference>
<sequence>MPGRYQDVKETDPLLGAGVESGALYTEVNASGREDDIMAYPKDKFNFVYLSFYFLGLGTLLPWNFFITANDYWMFKLQSNGTNASTSNVTPDPNAEPNSSTPAPAVQLNQLQTLFPSTLSVCAMLPNVIFQFLNTVLQQRIREKVRILGSLVFMILLFVVTEIFVKIDTSSWRELFFSVTMICVVILNCSSAIFQSSVFGISASLPPRYTQAVMAGQGMGGVFASLAMIGALAYSSDPTSSAFAYFMTAIVVLFLTGVCYSSLRNNKFFAHHRSSGRSSSPDHKEDHKLSRHDEGEILCENNDHKLDHPTNEHEDAWVKKESIADQKSIEDPLTGDSVHIIEPNNVPPLWLIFKQIWLDCFLVIFTFFVTLACFPSVTANVRSMTSGYTWNDIYFTPVCCFLLFNFCDWVGRSMAGYIHVPSKNSRAALVICVLSRGAFLALFALCNVQPRNTPVIFTNDIFFIIFMVLFGISNGHLSTLVMQYGPLQVSDPEHASTAGSMLAFSISVGLSLGAGFSFVLRMAI</sequence>
<feature type="transmembrane region" description="Helical" evidence="8">
    <location>
        <begin position="177"/>
        <end position="201"/>
    </location>
</feature>
<evidence type="ECO:0000256" key="1">
    <source>
        <dbReference type="ARBA" id="ARBA00004554"/>
    </source>
</evidence>
<dbReference type="PIRSF" id="PIRSF016379">
    <property type="entry name" value="ENT"/>
    <property type="match status" value="1"/>
</dbReference>
<feature type="transmembrane region" description="Helical" evidence="8">
    <location>
        <begin position="427"/>
        <end position="448"/>
    </location>
</feature>
<keyword evidence="4 8" id="KW-0812">Transmembrane</keyword>
<evidence type="ECO:0000256" key="8">
    <source>
        <dbReference type="SAM" id="Phobius"/>
    </source>
</evidence>
<dbReference type="InterPro" id="IPR036259">
    <property type="entry name" value="MFS_trans_sf"/>
</dbReference>
<evidence type="ECO:0000256" key="6">
    <source>
        <dbReference type="ARBA" id="ARBA00023136"/>
    </source>
</evidence>
<gene>
    <name evidence="9" type="primary">Slc29a1</name>
</gene>
<dbReference type="PANTHER" id="PTHR10332:SF88">
    <property type="entry name" value="EQUILIBRATIVE NUCLEOSIDE TRANSPORTER 1, ISOFORM A"/>
    <property type="match status" value="1"/>
</dbReference>
<keyword evidence="6 8" id="KW-0472">Membrane</keyword>
<dbReference type="GO" id="GO:0016323">
    <property type="term" value="C:basolateral plasma membrane"/>
    <property type="evidence" value="ECO:0007669"/>
    <property type="project" value="UniProtKB-SubCell"/>
</dbReference>
<feature type="transmembrane region" description="Helical" evidence="8">
    <location>
        <begin position="145"/>
        <end position="165"/>
    </location>
</feature>
<feature type="compositionally biased region" description="Basic and acidic residues" evidence="7">
    <location>
        <begin position="280"/>
        <end position="291"/>
    </location>
</feature>
<evidence type="ECO:0000256" key="4">
    <source>
        <dbReference type="ARBA" id="ARBA00022692"/>
    </source>
</evidence>
<keyword evidence="5 8" id="KW-1133">Transmembrane helix</keyword>
<feature type="transmembrane region" description="Helical" evidence="8">
    <location>
        <begin position="460"/>
        <end position="481"/>
    </location>
</feature>
<keyword evidence="3" id="KW-0813">Transport</keyword>
<accession>A0A6F9DRY2</accession>
<dbReference type="SUPFAM" id="SSF103473">
    <property type="entry name" value="MFS general substrate transporter"/>
    <property type="match status" value="1"/>
</dbReference>
<evidence type="ECO:0000256" key="3">
    <source>
        <dbReference type="ARBA" id="ARBA00022448"/>
    </source>
</evidence>
<evidence type="ECO:0000256" key="5">
    <source>
        <dbReference type="ARBA" id="ARBA00022989"/>
    </source>
</evidence>
<reference evidence="9" key="1">
    <citation type="submission" date="2020-04" db="EMBL/GenBank/DDBJ databases">
        <authorList>
            <person name="Neveu A P."/>
        </authorList>
    </citation>
    <scope>NUCLEOTIDE SEQUENCE</scope>
    <source>
        <tissue evidence="9">Whole embryo</tissue>
    </source>
</reference>
<dbReference type="PANTHER" id="PTHR10332">
    <property type="entry name" value="EQUILIBRATIVE NUCLEOSIDE TRANSPORTER"/>
    <property type="match status" value="1"/>
</dbReference>
<evidence type="ECO:0000256" key="7">
    <source>
        <dbReference type="SAM" id="MobiDB-lite"/>
    </source>
</evidence>
<dbReference type="AlphaFoldDB" id="A0A6F9DRY2"/>
<dbReference type="GO" id="GO:0015213">
    <property type="term" value="F:uridine transmembrane transporter activity"/>
    <property type="evidence" value="ECO:0007669"/>
    <property type="project" value="UniProtKB-ARBA"/>
</dbReference>
<feature type="transmembrane region" description="Helical" evidence="8">
    <location>
        <begin position="242"/>
        <end position="263"/>
    </location>
</feature>
<comment type="subcellular location">
    <subcellularLocation>
        <location evidence="1">Basolateral cell membrane</location>
        <topology evidence="1">Multi-pass membrane protein</topology>
    </subcellularLocation>
</comment>
<proteinExistence type="evidence at transcript level"/>
<organism evidence="9">
    <name type="scientific">Phallusia mammillata</name>
    <dbReference type="NCBI Taxonomy" id="59560"/>
    <lineage>
        <taxon>Eukaryota</taxon>
        <taxon>Metazoa</taxon>
        <taxon>Chordata</taxon>
        <taxon>Tunicata</taxon>
        <taxon>Ascidiacea</taxon>
        <taxon>Phlebobranchia</taxon>
        <taxon>Ascidiidae</taxon>
        <taxon>Phallusia</taxon>
    </lineage>
</organism>